<dbReference type="PROSITE" id="PS51482">
    <property type="entry name" value="DEGV"/>
    <property type="match status" value="1"/>
</dbReference>
<evidence type="ECO:0000313" key="2">
    <source>
        <dbReference type="EMBL" id="CRZ33601.1"/>
    </source>
</evidence>
<dbReference type="SUPFAM" id="SSF82549">
    <property type="entry name" value="DAK1/DegV-like"/>
    <property type="match status" value="1"/>
</dbReference>
<dbReference type="EMBL" id="CVTD020000008">
    <property type="protein sequence ID" value="CRZ33601.1"/>
    <property type="molecule type" value="Genomic_DNA"/>
</dbReference>
<dbReference type="InterPro" id="IPR050270">
    <property type="entry name" value="DegV_domain_contain"/>
</dbReference>
<dbReference type="Gene3D" id="3.40.50.10440">
    <property type="entry name" value="Dihydroxyacetone kinase, domain 1"/>
    <property type="match status" value="1"/>
</dbReference>
<evidence type="ECO:0000256" key="1">
    <source>
        <dbReference type="ARBA" id="ARBA00023121"/>
    </source>
</evidence>
<name>A0A0H5SFK6_HERHM</name>
<dbReference type="PANTHER" id="PTHR33434">
    <property type="entry name" value="DEGV DOMAIN-CONTAINING PROTEIN DR_1986-RELATED"/>
    <property type="match status" value="1"/>
</dbReference>
<sequence length="278" mass="30798">MKYKILVDAGTDLPKSFIEDPSYKIIPVTLTVGDKVFADGVNFDQKEFLKAMKESETSPKSACPSPEDFMKEFNHEGDTYVVTVSSGLSGSYNSAVLAKNLYLEENPDKNIEVIDSRSASVGQALIAMKIKELIQQGHLFNDIVEKVKVFRSEMKTKFVLENLDNLRKSGRLSNLKALIANALNIKPIMGGTPEGNICKLDQARGITKALKTMAEIIEKDVIRPQERILAIAHCNCIERALFVKDEILKRVPFKDSFIVDTAGVSTMYANEGGIIVAY</sequence>
<proteinExistence type="predicted"/>
<protein>
    <recommendedName>
        <fullName evidence="4">DegV family protein with EDD domain</fullName>
    </recommendedName>
</protein>
<dbReference type="Pfam" id="PF02645">
    <property type="entry name" value="DegV"/>
    <property type="match status" value="1"/>
</dbReference>
<organism evidence="2 3">
    <name type="scientific">Herbinix hemicellulosilytica</name>
    <dbReference type="NCBI Taxonomy" id="1564487"/>
    <lineage>
        <taxon>Bacteria</taxon>
        <taxon>Bacillati</taxon>
        <taxon>Bacillota</taxon>
        <taxon>Clostridia</taxon>
        <taxon>Lachnospirales</taxon>
        <taxon>Lachnospiraceae</taxon>
        <taxon>Herbinix</taxon>
    </lineage>
</organism>
<keyword evidence="1" id="KW-0446">Lipid-binding</keyword>
<dbReference type="RefSeq" id="WP_103201770.1">
    <property type="nucleotide sequence ID" value="NZ_CVTD020000008.1"/>
</dbReference>
<dbReference type="NCBIfam" id="TIGR00762">
    <property type="entry name" value="DegV"/>
    <property type="match status" value="1"/>
</dbReference>
<reference evidence="2 3" key="1">
    <citation type="submission" date="2015-06" db="EMBL/GenBank/DDBJ databases">
        <authorList>
            <person name="Wibberg Daniel"/>
        </authorList>
    </citation>
    <scope>NUCLEOTIDE SEQUENCE [LARGE SCALE GENOMIC DNA]</scope>
    <source>
        <strain evidence="2 3">T3/55T</strain>
    </source>
</reference>
<dbReference type="Gene3D" id="3.30.1180.10">
    <property type="match status" value="1"/>
</dbReference>
<evidence type="ECO:0000313" key="3">
    <source>
        <dbReference type="Proteomes" id="UP000236497"/>
    </source>
</evidence>
<evidence type="ECO:0008006" key="4">
    <source>
        <dbReference type="Google" id="ProtNLM"/>
    </source>
</evidence>
<dbReference type="OrthoDB" id="2138472at2"/>
<dbReference type="InterPro" id="IPR003797">
    <property type="entry name" value="DegV"/>
</dbReference>
<dbReference type="AlphaFoldDB" id="A0A0H5SFK6"/>
<dbReference type="Gene3D" id="2.20.28.50">
    <property type="entry name" value="degv family protein"/>
    <property type="match status" value="1"/>
</dbReference>
<dbReference type="InterPro" id="IPR043168">
    <property type="entry name" value="DegV_C"/>
</dbReference>
<gene>
    <name evidence="2" type="ORF">HHT355_0393</name>
</gene>
<dbReference type="GO" id="GO:0008289">
    <property type="term" value="F:lipid binding"/>
    <property type="evidence" value="ECO:0007669"/>
    <property type="project" value="UniProtKB-KW"/>
</dbReference>
<accession>A0A0H5SFK6</accession>
<dbReference type="PANTHER" id="PTHR33434:SF2">
    <property type="entry name" value="FATTY ACID-BINDING PROTEIN TM_1468"/>
    <property type="match status" value="1"/>
</dbReference>
<dbReference type="Proteomes" id="UP000236497">
    <property type="component" value="Unassembled WGS sequence"/>
</dbReference>
<keyword evidence="3" id="KW-1185">Reference proteome</keyword>